<dbReference type="GO" id="GO:0005525">
    <property type="term" value="F:GTP binding"/>
    <property type="evidence" value="ECO:0007669"/>
    <property type="project" value="UniProtKB-UniRule"/>
</dbReference>
<evidence type="ECO:0000256" key="1">
    <source>
        <dbReference type="ARBA" id="ARBA00011043"/>
    </source>
</evidence>
<dbReference type="CDD" id="cd04164">
    <property type="entry name" value="trmE"/>
    <property type="match status" value="1"/>
</dbReference>
<comment type="function">
    <text evidence="9">Exhibits a very high intrinsic GTPase hydrolysis rate. Involved in the addition of a carboxymethylaminomethyl (cmnm) group at the wobble position (U34) of certain tRNAs, forming tRNA-cmnm(5)s(2)U34.</text>
</comment>
<proteinExistence type="inferred from homology"/>
<dbReference type="GO" id="GO:0002098">
    <property type="term" value="P:tRNA wobble uridine modification"/>
    <property type="evidence" value="ECO:0007669"/>
    <property type="project" value="TreeGrafter"/>
</dbReference>
<dbReference type="EMBL" id="CAACVI010000001">
    <property type="protein sequence ID" value="VEN72585.1"/>
    <property type="molecule type" value="Genomic_DNA"/>
</dbReference>
<comment type="subcellular location">
    <subcellularLocation>
        <location evidence="9">Cytoplasm</location>
    </subcellularLocation>
</comment>
<evidence type="ECO:0000259" key="11">
    <source>
        <dbReference type="PROSITE" id="PS51709"/>
    </source>
</evidence>
<reference evidence="12" key="1">
    <citation type="submission" date="2019-01" db="EMBL/GenBank/DDBJ databases">
        <authorList>
            <consortium name="Genoscope - CEA"/>
            <person name="William W."/>
        </authorList>
    </citation>
    <scope>NUCLEOTIDE SEQUENCE</scope>
    <source>
        <strain evidence="12">CR-1</strain>
    </source>
</reference>
<dbReference type="FunFam" id="3.30.1360.120:FF:000003">
    <property type="entry name" value="tRNA modification GTPase MnmE"/>
    <property type="match status" value="1"/>
</dbReference>
<evidence type="ECO:0000256" key="5">
    <source>
        <dbReference type="ARBA" id="ARBA00022801"/>
    </source>
</evidence>
<keyword evidence="6 9" id="KW-0460">Magnesium</keyword>
<dbReference type="Gene3D" id="3.40.50.300">
    <property type="entry name" value="P-loop containing nucleotide triphosphate hydrolases"/>
    <property type="match status" value="1"/>
</dbReference>
<evidence type="ECO:0000313" key="12">
    <source>
        <dbReference type="EMBL" id="VEN72585.1"/>
    </source>
</evidence>
<feature type="binding site" evidence="9">
    <location>
        <position position="27"/>
    </location>
    <ligand>
        <name>(6S)-5-formyl-5,6,7,8-tetrahydrofolate</name>
        <dbReference type="ChEBI" id="CHEBI:57457"/>
    </ligand>
</feature>
<dbReference type="Pfam" id="PF12631">
    <property type="entry name" value="MnmE_helical"/>
    <property type="match status" value="1"/>
</dbReference>
<dbReference type="SUPFAM" id="SSF52540">
    <property type="entry name" value="P-loop containing nucleoside triphosphate hydrolases"/>
    <property type="match status" value="1"/>
</dbReference>
<dbReference type="HAMAP" id="MF_00379">
    <property type="entry name" value="GTPase_MnmE"/>
    <property type="match status" value="1"/>
</dbReference>
<evidence type="ECO:0000256" key="2">
    <source>
        <dbReference type="ARBA" id="ARBA00022694"/>
    </source>
</evidence>
<accession>A0A484HDJ0</accession>
<evidence type="ECO:0000256" key="8">
    <source>
        <dbReference type="ARBA" id="ARBA00023134"/>
    </source>
</evidence>
<dbReference type="PANTHER" id="PTHR42714:SF2">
    <property type="entry name" value="TRNA MODIFICATION GTPASE GTPBP3, MITOCHONDRIAL"/>
    <property type="match status" value="1"/>
</dbReference>
<dbReference type="EC" id="3.6.-.-" evidence="9"/>
<dbReference type="PRINTS" id="PR00326">
    <property type="entry name" value="GTP1OBG"/>
</dbReference>
<feature type="domain" description="TrmE-type G" evidence="11">
    <location>
        <begin position="231"/>
        <end position="389"/>
    </location>
</feature>
<dbReference type="InterPro" id="IPR005225">
    <property type="entry name" value="Small_GTP-bd"/>
</dbReference>
<dbReference type="InterPro" id="IPR027368">
    <property type="entry name" value="MnmE_dom2"/>
</dbReference>
<dbReference type="GO" id="GO:0005829">
    <property type="term" value="C:cytosol"/>
    <property type="evidence" value="ECO:0007669"/>
    <property type="project" value="TreeGrafter"/>
</dbReference>
<dbReference type="Pfam" id="PF01926">
    <property type="entry name" value="MMR_HSR1"/>
    <property type="match status" value="1"/>
</dbReference>
<comment type="cofactor">
    <cofactor evidence="9">
        <name>K(+)</name>
        <dbReference type="ChEBI" id="CHEBI:29103"/>
    </cofactor>
    <text evidence="9">Binds 1 potassium ion per subunit.</text>
</comment>
<organism evidence="12">
    <name type="scientific">uncultured Desulfobacteraceae bacterium</name>
    <dbReference type="NCBI Taxonomy" id="218296"/>
    <lineage>
        <taxon>Bacteria</taxon>
        <taxon>Pseudomonadati</taxon>
        <taxon>Thermodesulfobacteriota</taxon>
        <taxon>Desulfobacteria</taxon>
        <taxon>Desulfobacterales</taxon>
        <taxon>Desulfobacteraceae</taxon>
        <taxon>environmental samples</taxon>
    </lineage>
</organism>
<evidence type="ECO:0000256" key="7">
    <source>
        <dbReference type="ARBA" id="ARBA00022958"/>
    </source>
</evidence>
<evidence type="ECO:0000256" key="3">
    <source>
        <dbReference type="ARBA" id="ARBA00022723"/>
    </source>
</evidence>
<feature type="binding site" evidence="9">
    <location>
        <position position="245"/>
    </location>
    <ligand>
        <name>Mg(2+)</name>
        <dbReference type="ChEBI" id="CHEBI:18420"/>
    </ligand>
</feature>
<dbReference type="InterPro" id="IPR004520">
    <property type="entry name" value="GTPase_MnmE"/>
</dbReference>
<feature type="binding site" evidence="9">
    <location>
        <position position="469"/>
    </location>
    <ligand>
        <name>(6S)-5-formyl-5,6,7,8-tetrahydrofolate</name>
        <dbReference type="ChEBI" id="CHEBI:57457"/>
    </ligand>
</feature>
<dbReference type="InterPro" id="IPR031168">
    <property type="entry name" value="G_TrmE"/>
</dbReference>
<keyword evidence="4 9" id="KW-0547">Nucleotide-binding</keyword>
<dbReference type="PANTHER" id="PTHR42714">
    <property type="entry name" value="TRNA MODIFICATION GTPASE GTPBP3"/>
    <property type="match status" value="1"/>
</dbReference>
<dbReference type="InterPro" id="IPR027266">
    <property type="entry name" value="TrmE/GcvT-like"/>
</dbReference>
<keyword evidence="5 9" id="KW-0378">Hydrolase</keyword>
<comment type="subunit">
    <text evidence="9">Homodimer. Heterotetramer of two MnmE and two MnmG subunits.</text>
</comment>
<dbReference type="GO" id="GO:0042802">
    <property type="term" value="F:identical protein binding"/>
    <property type="evidence" value="ECO:0007669"/>
    <property type="project" value="UniProtKB-ARBA"/>
</dbReference>
<evidence type="ECO:0000256" key="10">
    <source>
        <dbReference type="RuleBase" id="RU003313"/>
    </source>
</evidence>
<dbReference type="Gene3D" id="1.20.120.430">
    <property type="entry name" value="tRNA modification GTPase MnmE domain 2"/>
    <property type="match status" value="1"/>
</dbReference>
<dbReference type="InterPro" id="IPR006073">
    <property type="entry name" value="GTP-bd"/>
</dbReference>
<dbReference type="NCBIfam" id="TIGR00450">
    <property type="entry name" value="mnmE_trmE_thdF"/>
    <property type="match status" value="1"/>
</dbReference>
<dbReference type="PROSITE" id="PS51709">
    <property type="entry name" value="G_TRME"/>
    <property type="match status" value="1"/>
</dbReference>
<dbReference type="Pfam" id="PF10396">
    <property type="entry name" value="TrmE_N"/>
    <property type="match status" value="1"/>
</dbReference>
<feature type="binding site" evidence="9">
    <location>
        <begin position="285"/>
        <end position="288"/>
    </location>
    <ligand>
        <name>GTP</name>
        <dbReference type="ChEBI" id="CHEBI:37565"/>
    </ligand>
</feature>
<protein>
    <recommendedName>
        <fullName evidence="9">tRNA modification GTPase MnmE</fullName>
        <ecNumber evidence="9">3.6.-.-</ecNumber>
    </recommendedName>
</protein>
<keyword evidence="9" id="KW-0963">Cytoplasm</keyword>
<dbReference type="GO" id="GO:0046872">
    <property type="term" value="F:metal ion binding"/>
    <property type="evidence" value="ECO:0007669"/>
    <property type="project" value="UniProtKB-KW"/>
</dbReference>
<sequence>MRPSCSNSDTIAAVSTPPGPGGIAIIRISGPKALEIAGAIFRPSRSAGKAPEPGFVSHRLRHGFIQDPADAHVLDEALVCAMRAPGSYTGEDVTEIHSHSGPAAVREILALILAKGARPAEPGEFTRRAFLNGRMDLTQAEAVIDIIQSRSSTALRAAAAHLKGGMGRSAGEIRDSLVTALAQIEASIDFSEDAGDPGFPKAMISEFERRVIQKLEGLIENHRRLGAIREGVKIVIAGKPNVGKSTLLNALLGYERAIVSPEPGATRDYISEPAAIQGLFATLIDSAGLRESPDPVERRGIQKTLERVKESDIVLFMVDGALGINEDDRTVYDMLKARDPILTINKTDLTKGKDVDLGGIPEGLETAEISALTGRGLEELKNVIFKRAGRPEAFDPGRDIVPNLRQTTALERALAHAGSALDLIRRGDDAPELAAIELGDALQSVDQVTGAETGEDVLDKIFQTFCVGK</sequence>
<dbReference type="InterPro" id="IPR018948">
    <property type="entry name" value="GTP-bd_TrmE_N"/>
</dbReference>
<evidence type="ECO:0000256" key="9">
    <source>
        <dbReference type="HAMAP-Rule" id="MF_00379"/>
    </source>
</evidence>
<evidence type="ECO:0000256" key="6">
    <source>
        <dbReference type="ARBA" id="ARBA00022842"/>
    </source>
</evidence>
<dbReference type="GO" id="GO:0003924">
    <property type="term" value="F:GTPase activity"/>
    <property type="evidence" value="ECO:0007669"/>
    <property type="project" value="UniProtKB-UniRule"/>
</dbReference>
<dbReference type="Gene3D" id="3.30.1360.120">
    <property type="entry name" value="Probable tRNA modification gtpase trme, domain 1"/>
    <property type="match status" value="1"/>
</dbReference>
<dbReference type="CDD" id="cd14858">
    <property type="entry name" value="TrmE_N"/>
    <property type="match status" value="1"/>
</dbReference>
<feature type="binding site" evidence="9">
    <location>
        <position position="95"/>
    </location>
    <ligand>
        <name>(6S)-5-formyl-5,6,7,8-tetrahydrofolate</name>
        <dbReference type="ChEBI" id="CHEBI:57457"/>
    </ligand>
</feature>
<keyword evidence="2 9" id="KW-0819">tRNA processing</keyword>
<dbReference type="InterPro" id="IPR027417">
    <property type="entry name" value="P-loop_NTPase"/>
</dbReference>
<feature type="binding site" evidence="9">
    <location>
        <position position="134"/>
    </location>
    <ligand>
        <name>(6S)-5-formyl-5,6,7,8-tetrahydrofolate</name>
        <dbReference type="ChEBI" id="CHEBI:57457"/>
    </ligand>
</feature>
<dbReference type="GO" id="GO:0030488">
    <property type="term" value="P:tRNA methylation"/>
    <property type="evidence" value="ECO:0007669"/>
    <property type="project" value="TreeGrafter"/>
</dbReference>
<feature type="binding site" evidence="9">
    <location>
        <begin position="241"/>
        <end position="246"/>
    </location>
    <ligand>
        <name>GTP</name>
        <dbReference type="ChEBI" id="CHEBI:37565"/>
    </ligand>
</feature>
<gene>
    <name evidence="9 12" type="primary">mnmE</name>
    <name evidence="9" type="synonym">trmE</name>
    <name evidence="12" type="ORF">EPICR_10084</name>
</gene>
<name>A0A484HDJ0_9BACT</name>
<keyword evidence="8 9" id="KW-0342">GTP-binding</keyword>
<dbReference type="AlphaFoldDB" id="A0A484HDJ0"/>
<dbReference type="NCBIfam" id="TIGR00231">
    <property type="entry name" value="small_GTP"/>
    <property type="match status" value="1"/>
</dbReference>
<evidence type="ECO:0000256" key="4">
    <source>
        <dbReference type="ARBA" id="ARBA00022741"/>
    </source>
</evidence>
<dbReference type="InterPro" id="IPR025867">
    <property type="entry name" value="MnmE_helical"/>
</dbReference>
<keyword evidence="3 9" id="KW-0479">Metal-binding</keyword>
<comment type="similarity">
    <text evidence="1 9 10">Belongs to the TRAFAC class TrmE-Era-EngA-EngB-Septin-like GTPase superfamily. TrmE GTPase family.</text>
</comment>
<comment type="caution">
    <text evidence="9">Lacks conserved residue(s) required for the propagation of feature annotation.</text>
</comment>
<keyword evidence="7 9" id="KW-0630">Potassium</keyword>
<feature type="binding site" evidence="9">
    <location>
        <position position="266"/>
    </location>
    <ligand>
        <name>Mg(2+)</name>
        <dbReference type="ChEBI" id="CHEBI:18420"/>
    </ligand>
</feature>